<reference evidence="1 2" key="1">
    <citation type="submission" date="2019-04" db="EMBL/GenBank/DDBJ databases">
        <title>Genome of a novel bacterium Candidatus Jettenia ecosi reconstructed from metagenome of an anammox bioreactor.</title>
        <authorList>
            <person name="Mardanov A.V."/>
            <person name="Beletsky A.V."/>
            <person name="Ravin N.V."/>
            <person name="Botchkova E.A."/>
            <person name="Litti Y.V."/>
            <person name="Nozhevnikova A.N."/>
        </authorList>
    </citation>
    <scope>NUCLEOTIDE SEQUENCE [LARGE SCALE GENOMIC DNA]</scope>
    <source>
        <strain evidence="1">J2</strain>
    </source>
</reference>
<accession>A0A533QCD5</accession>
<evidence type="ECO:0008006" key="3">
    <source>
        <dbReference type="Google" id="ProtNLM"/>
    </source>
</evidence>
<name>A0A533QCD5_9BACT</name>
<dbReference type="InterPro" id="IPR007362">
    <property type="entry name" value="DUF429"/>
</dbReference>
<dbReference type="Proteomes" id="UP000319783">
    <property type="component" value="Unassembled WGS sequence"/>
</dbReference>
<comment type="caution">
    <text evidence="1">The sequence shown here is derived from an EMBL/GenBank/DDBJ whole genome shotgun (WGS) entry which is preliminary data.</text>
</comment>
<sequence length="203" mass="22546">MLNHKPFVVVGVDLAGSPRRSTGVCVLYGMKAQTHIAFTDEEILKPIHQTQPDIVPIDAPLSLPNGRKTIHDRSGEHFRDCDRELQKRGIRFFPVTLGPMRMLTERGIALKGKIEEMGYRAVECYPGGAQDVWGIPRQRRDIKGLWRGLKKLGVRGLTETMTGDELDAVTAALVGRWFLLGKGEMLGGEEGIVMPSDNRKSKA</sequence>
<organism evidence="1 2">
    <name type="scientific">Candidatus Jettenia ecosi</name>
    <dbReference type="NCBI Taxonomy" id="2494326"/>
    <lineage>
        <taxon>Bacteria</taxon>
        <taxon>Pseudomonadati</taxon>
        <taxon>Planctomycetota</taxon>
        <taxon>Candidatus Brocadiia</taxon>
        <taxon>Candidatus Brocadiales</taxon>
        <taxon>Candidatus Brocadiaceae</taxon>
        <taxon>Candidatus Jettenia</taxon>
    </lineage>
</organism>
<gene>
    <name evidence="1" type="ORF">JETT_1667</name>
</gene>
<dbReference type="AlphaFoldDB" id="A0A533QCD5"/>
<protein>
    <recommendedName>
        <fullName evidence="3">DUF429 domain-containing protein</fullName>
    </recommendedName>
</protein>
<evidence type="ECO:0000313" key="2">
    <source>
        <dbReference type="Proteomes" id="UP000319783"/>
    </source>
</evidence>
<dbReference type="Pfam" id="PF04250">
    <property type="entry name" value="DUF429"/>
    <property type="match status" value="1"/>
</dbReference>
<dbReference type="EMBL" id="SULG01000028">
    <property type="protein sequence ID" value="TLD42099.1"/>
    <property type="molecule type" value="Genomic_DNA"/>
</dbReference>
<evidence type="ECO:0000313" key="1">
    <source>
        <dbReference type="EMBL" id="TLD42099.1"/>
    </source>
</evidence>
<proteinExistence type="predicted"/>